<dbReference type="Proteomes" id="UP000198577">
    <property type="component" value="Unassembled WGS sequence"/>
</dbReference>
<protein>
    <submittedName>
        <fullName evidence="3">Uncharacterized protein</fullName>
    </submittedName>
</protein>
<dbReference type="Pfam" id="PF21818">
    <property type="entry name" value="DUF6884"/>
    <property type="match status" value="1"/>
</dbReference>
<dbReference type="STRING" id="937334.SAMN05444406_11080"/>
<dbReference type="EMBL" id="FOXR01000010">
    <property type="protein sequence ID" value="SFQ05112.1"/>
    <property type="molecule type" value="Genomic_DNA"/>
</dbReference>
<keyword evidence="4" id="KW-1185">Reference proteome</keyword>
<evidence type="ECO:0000259" key="1">
    <source>
        <dbReference type="Pfam" id="PF21818"/>
    </source>
</evidence>
<proteinExistence type="predicted"/>
<organism evidence="3 4">
    <name type="scientific">Caldicoprobacter faecalis</name>
    <dbReference type="NCBI Taxonomy" id="937334"/>
    <lineage>
        <taxon>Bacteria</taxon>
        <taxon>Bacillati</taxon>
        <taxon>Bacillota</taxon>
        <taxon>Clostridia</taxon>
        <taxon>Caldicoprobacterales</taxon>
        <taxon>Caldicoprobacteraceae</taxon>
        <taxon>Caldicoprobacter</taxon>
    </lineage>
</organism>
<dbReference type="RefSeq" id="WP_177206104.1">
    <property type="nucleotide sequence ID" value="NZ_FOXR01000010.1"/>
</dbReference>
<dbReference type="Pfam" id="PF26468">
    <property type="entry name" value="GIY_YIG_3"/>
    <property type="match status" value="1"/>
</dbReference>
<feature type="domain" description="DUF6884" evidence="1">
    <location>
        <begin position="4"/>
        <end position="132"/>
    </location>
</feature>
<sequence length="475" mass="55041">MARIALISCTSAKKAYKCPARELYSESPRFRLAYAFAKLVADKIFVLSAKYGLVSGNMMLEPYDETLNDKSVGEQQAWGEKVIKELGKVSDLEHDEFIILAGENYYKILLPNLNYFWIPLKGKKLGEWIPELERLIALEEEQDKAVAIHMLFNSLPRLDWTMIDQIPYSNGIYVMFEKGESYKGMDRIVRVGTHRGRGRLKTRLRDHFLKEDADGSILRKNIGRAFLNAARDPYLKVWEIDMHISENVRKYGHLVNKHFETELERKITGYLRENVTFITFPVEDEAERLRLEEGIIATLNRSSDFRPSNSWLGLSSPVTEIAQSGLWNRQGLDGKPLSDEELERVKWLIRFGNNRYRDNADYKKKLQRMADSVKQEEFVDLVHTSANEFAGSAERITTEDIRQYIEKLLQEAKRKGYDYIELVSGDIHKQLGLKDRMPQVCSAMYQKMMPGDKVLHTTPSGKSSTIKIRYYLENR</sequence>
<evidence type="ECO:0000313" key="4">
    <source>
        <dbReference type="Proteomes" id="UP000198577"/>
    </source>
</evidence>
<accession>A0A1I5VCJ6</accession>
<reference evidence="3 4" key="1">
    <citation type="submission" date="2016-10" db="EMBL/GenBank/DDBJ databases">
        <authorList>
            <person name="de Groot N.N."/>
        </authorList>
    </citation>
    <scope>NUCLEOTIDE SEQUENCE [LARGE SCALE GENOMIC DNA]</scope>
    <source>
        <strain evidence="3 4">DSM 20678</strain>
    </source>
</reference>
<dbReference type="InterPro" id="IPR049251">
    <property type="entry name" value="DUF6884"/>
</dbReference>
<name>A0A1I5VCJ6_9FIRM</name>
<dbReference type="InterPro" id="IPR058782">
    <property type="entry name" value="GIY_YIG_3"/>
</dbReference>
<gene>
    <name evidence="3" type="ORF">SAMN05444406_11080</name>
</gene>
<evidence type="ECO:0000259" key="2">
    <source>
        <dbReference type="Pfam" id="PF26468"/>
    </source>
</evidence>
<feature type="domain" description="GIY-YIG" evidence="2">
    <location>
        <begin position="169"/>
        <end position="334"/>
    </location>
</feature>
<evidence type="ECO:0000313" key="3">
    <source>
        <dbReference type="EMBL" id="SFQ05112.1"/>
    </source>
</evidence>
<dbReference type="AlphaFoldDB" id="A0A1I5VCJ6"/>